<feature type="domain" description="Gem-associated protein 5 TPR" evidence="1">
    <location>
        <begin position="39"/>
        <end position="156"/>
    </location>
</feature>
<evidence type="ECO:0000313" key="3">
    <source>
        <dbReference type="Proteomes" id="UP000308768"/>
    </source>
</evidence>
<dbReference type="OrthoDB" id="7326421at2759"/>
<evidence type="ECO:0000259" key="1">
    <source>
        <dbReference type="Pfam" id="PF23774"/>
    </source>
</evidence>
<dbReference type="InterPro" id="IPR056421">
    <property type="entry name" value="TPR_GEMI5"/>
</dbReference>
<dbReference type="AlphaFoldDB" id="A0A4U0WMP7"/>
<dbReference type="EMBL" id="NAJN01001337">
    <property type="protein sequence ID" value="TKA63898.1"/>
    <property type="molecule type" value="Genomic_DNA"/>
</dbReference>
<keyword evidence="3" id="KW-1185">Reference proteome</keyword>
<gene>
    <name evidence="2" type="ORF">B0A49_11541</name>
</gene>
<accession>A0A4U0WMP7</accession>
<name>A0A4U0WMP7_9PEZI</name>
<sequence>MDLFPFAKTRLSDVQFRAPQYGQSQRTPDLLRQQMLSVVFGWEHDIELLIRDELSRHAPGSASGVLLSKWLGDFGADVMASMVGSESMTSSDWMLLALSSMGQDSQKKVGEAFVHRLLEKGDIHPAVAILLGLGEPNDAVEVYVSRQYFMEAVLLTCLVFPADWQRQSHLMLLMH</sequence>
<dbReference type="STRING" id="331657.A0A4U0WMP7"/>
<dbReference type="Pfam" id="PF23774">
    <property type="entry name" value="TPR_GEMI5"/>
    <property type="match status" value="1"/>
</dbReference>
<protein>
    <recommendedName>
        <fullName evidence="1">Gem-associated protein 5 TPR domain-containing protein</fullName>
    </recommendedName>
</protein>
<dbReference type="Proteomes" id="UP000308768">
    <property type="component" value="Unassembled WGS sequence"/>
</dbReference>
<comment type="caution">
    <text evidence="2">The sequence shown here is derived from an EMBL/GenBank/DDBJ whole genome shotgun (WGS) entry which is preliminary data.</text>
</comment>
<organism evidence="2 3">
    <name type="scientific">Cryomyces minteri</name>
    <dbReference type="NCBI Taxonomy" id="331657"/>
    <lineage>
        <taxon>Eukaryota</taxon>
        <taxon>Fungi</taxon>
        <taxon>Dikarya</taxon>
        <taxon>Ascomycota</taxon>
        <taxon>Pezizomycotina</taxon>
        <taxon>Dothideomycetes</taxon>
        <taxon>Dothideomycetes incertae sedis</taxon>
        <taxon>Cryomyces</taxon>
    </lineage>
</organism>
<reference evidence="2 3" key="1">
    <citation type="submission" date="2017-03" db="EMBL/GenBank/DDBJ databases">
        <title>Genomes of endolithic fungi from Antarctica.</title>
        <authorList>
            <person name="Coleine C."/>
            <person name="Masonjones S."/>
            <person name="Stajich J.E."/>
        </authorList>
    </citation>
    <scope>NUCLEOTIDE SEQUENCE [LARGE SCALE GENOMIC DNA]</scope>
    <source>
        <strain evidence="2 3">CCFEE 5187</strain>
    </source>
</reference>
<proteinExistence type="predicted"/>
<evidence type="ECO:0000313" key="2">
    <source>
        <dbReference type="EMBL" id="TKA63898.1"/>
    </source>
</evidence>